<evidence type="ECO:0000256" key="5">
    <source>
        <dbReference type="ARBA" id="ARBA00022989"/>
    </source>
</evidence>
<feature type="transmembrane region" description="Helical" evidence="11">
    <location>
        <begin position="462"/>
        <end position="482"/>
    </location>
</feature>
<dbReference type="GO" id="GO:0016020">
    <property type="term" value="C:membrane"/>
    <property type="evidence" value="ECO:0007669"/>
    <property type="project" value="UniProtKB-SubCell"/>
</dbReference>
<dbReference type="Proteomes" id="UP001055439">
    <property type="component" value="Chromosome 4"/>
</dbReference>
<feature type="transmembrane region" description="Helical" evidence="11">
    <location>
        <begin position="200"/>
        <end position="220"/>
    </location>
</feature>
<keyword evidence="7 11" id="KW-0472">Membrane</keyword>
<evidence type="ECO:0000256" key="7">
    <source>
        <dbReference type="ARBA" id="ARBA00023136"/>
    </source>
</evidence>
<dbReference type="InterPro" id="IPR002853">
    <property type="entry name" value="TFIIE_asu"/>
</dbReference>
<feature type="compositionally biased region" description="Basic and acidic residues" evidence="10">
    <location>
        <begin position="901"/>
        <end position="913"/>
    </location>
</feature>
<keyword evidence="8" id="KW-0804">Transcription</keyword>
<keyword evidence="6" id="KW-0805">Transcription regulation</keyword>
<dbReference type="GO" id="GO:0005673">
    <property type="term" value="C:transcription factor TFIIE complex"/>
    <property type="evidence" value="ECO:0007669"/>
    <property type="project" value="TreeGrafter"/>
</dbReference>
<keyword evidence="3 11" id="KW-0812">Transmembrane</keyword>
<feature type="compositionally biased region" description="Acidic residues" evidence="10">
    <location>
        <begin position="938"/>
        <end position="947"/>
    </location>
</feature>
<dbReference type="FunFam" id="1.20.1740.10:FF:000047">
    <property type="entry name" value="Amino acid transporter AVT1A"/>
    <property type="match status" value="1"/>
</dbReference>
<evidence type="ECO:0000256" key="1">
    <source>
        <dbReference type="ARBA" id="ARBA00004141"/>
    </source>
</evidence>
<feature type="transmembrane region" description="Helical" evidence="11">
    <location>
        <begin position="488"/>
        <end position="510"/>
    </location>
</feature>
<dbReference type="Pfam" id="PF02002">
    <property type="entry name" value="TFIIE_alpha"/>
    <property type="match status" value="1"/>
</dbReference>
<dbReference type="PANTHER" id="PTHR13097:SF7">
    <property type="entry name" value="GENERAL TRANSCRIPTION FACTOR IIE SUBUNIT 1"/>
    <property type="match status" value="1"/>
</dbReference>
<dbReference type="SMART" id="SM00531">
    <property type="entry name" value="TFIIE"/>
    <property type="match status" value="1"/>
</dbReference>
<dbReference type="AlphaFoldDB" id="A0A9E7FMS2"/>
<evidence type="ECO:0000256" key="11">
    <source>
        <dbReference type="SAM" id="Phobius"/>
    </source>
</evidence>
<reference evidence="13" key="1">
    <citation type="submission" date="2022-05" db="EMBL/GenBank/DDBJ databases">
        <title>The Musa troglodytarum L. genome provides insights into the mechanism of non-climacteric behaviour and enrichment of carotenoids.</title>
        <authorList>
            <person name="Wang J."/>
        </authorList>
    </citation>
    <scope>NUCLEOTIDE SEQUENCE</scope>
    <source>
        <tissue evidence="13">Leaf</tissue>
    </source>
</reference>
<protein>
    <submittedName>
        <fullName evidence="13">Amino acid transporter</fullName>
    </submittedName>
</protein>
<dbReference type="PROSITE" id="PS51344">
    <property type="entry name" value="HTH_TFE_IIE"/>
    <property type="match status" value="1"/>
</dbReference>
<evidence type="ECO:0000256" key="10">
    <source>
        <dbReference type="SAM" id="MobiDB-lite"/>
    </source>
</evidence>
<feature type="domain" description="HTH TFE/IIEalpha-type" evidence="12">
    <location>
        <begin position="572"/>
        <end position="704"/>
    </location>
</feature>
<evidence type="ECO:0000256" key="9">
    <source>
        <dbReference type="ARBA" id="ARBA00049662"/>
    </source>
</evidence>
<feature type="transmembrane region" description="Helical" evidence="11">
    <location>
        <begin position="381"/>
        <end position="403"/>
    </location>
</feature>
<dbReference type="EMBL" id="CP097506">
    <property type="protein sequence ID" value="URD99685.1"/>
    <property type="molecule type" value="Genomic_DNA"/>
</dbReference>
<proteinExistence type="inferred from homology"/>
<sequence length="985" mass="108689">MKNSVSDRNLFIESEEDDDVDEEEEHKAQPSRAADDDDSDGSDSSSSPDDDGHPRSRPNSYSTNWPQSYRQSIDMYSSVTPPTIGFLGTPTLSRLSSSFLSSSFRGKHTPEIIASLIKPLLPTTAADLQLQDEERQSSHSLLVPPLPSRKPSLEKIQEKVSHELPISRNCSYGQAVLNGMNVLCGVGILSTPYAVKEGGWLGLFILMTFAVLAWYTGILLRSCLDSVEGLETYPDIGQAAFGTTGRFAISACCVEYIILERDNLSSLFPNAQLNIGGIHIDSRLLFAILTTILVLPTTWLRDLSILSYISVGGVIASVLVVLSLFWVGTVDKVGFQNKGTSLNLSGIPIAIGIYGYCYSGHAVFPNIYSSLKKPDQYPSVLFTSFAICTVMFAGVAVMGYTMFGESTQSQFSLNMPHNLVASRVAVWTTVVNPITKYPLNDIFYFALSLEELIPSNQSKTHLYAIMIRTALVLSTLLVALSVPFFGLVMAFIGSFLTMLVTLILPCACFLSILRHKVTRIQGLFCIVIITIGVVSSIVGTVSSISKIAASRPCSEPAAAVLSLHTTMSLEPFARLVRLAGRAFYDDVSLKGDNQPKNGRGDNRGMAVIVLDALTRRQWVREEDLAKTLKLHAKQLRRILRFFEEEKLVMRDHRKESAKGAKIFSTAVAATGDGQQVVKDGEEKMKMHTHSYCCLDYAQLVSFTDEYFHCENCNGELVAESDKLAAEEMGDGDDNARRRRREKLKDMLQKMEEQLKPLALQLARVKDLPVPEFGSLQAWEARANAAARANGDLNALDPAKSSQGQGYSGTPMPFLGETRVEVALSGMEVKGEDNESDTKTSALKVIPPWMIKEGMSLTKEQRGDAVKVDDVSTYGDDKKSKDDEYLKAYYAALLKRQKEQEEASRMQREAERSQSDLVDGVLESYSERQVGKKAKREDYENDDVEWEEVPSSVVTGSGEKYRLADLNMEATASGDDEDDDIDWEEG</sequence>
<evidence type="ECO:0000256" key="3">
    <source>
        <dbReference type="ARBA" id="ARBA00022692"/>
    </source>
</evidence>
<keyword evidence="2" id="KW-0813">Transport</keyword>
<keyword evidence="14" id="KW-1185">Reference proteome</keyword>
<feature type="region of interest" description="Disordered" evidence="10">
    <location>
        <begin position="901"/>
        <end position="951"/>
    </location>
</feature>
<dbReference type="InterPro" id="IPR024550">
    <property type="entry name" value="TFIIEa/SarR/Rpc3_HTH_dom"/>
</dbReference>
<feature type="transmembrane region" description="Helical" evidence="11">
    <location>
        <begin position="342"/>
        <end position="361"/>
    </location>
</feature>
<dbReference type="GO" id="GO:0006367">
    <property type="term" value="P:transcription initiation at RNA polymerase II promoter"/>
    <property type="evidence" value="ECO:0007669"/>
    <property type="project" value="InterPro"/>
</dbReference>
<keyword evidence="4" id="KW-0029">Amino-acid transport</keyword>
<evidence type="ECO:0000256" key="8">
    <source>
        <dbReference type="ARBA" id="ARBA00023163"/>
    </source>
</evidence>
<evidence type="ECO:0000256" key="2">
    <source>
        <dbReference type="ARBA" id="ARBA00022448"/>
    </source>
</evidence>
<dbReference type="InterPro" id="IPR017919">
    <property type="entry name" value="TFIIE/TFIIEa_HTH"/>
</dbReference>
<feature type="region of interest" description="Disordered" evidence="10">
    <location>
        <begin position="1"/>
        <end position="66"/>
    </location>
</feature>
<feature type="transmembrane region" description="Helical" evidence="11">
    <location>
        <begin position="306"/>
        <end position="330"/>
    </location>
</feature>
<feature type="transmembrane region" description="Helical" evidence="11">
    <location>
        <begin position="175"/>
        <end position="194"/>
    </location>
</feature>
<feature type="region of interest" description="Disordered" evidence="10">
    <location>
        <begin position="966"/>
        <end position="985"/>
    </location>
</feature>
<feature type="compositionally biased region" description="Acidic residues" evidence="10">
    <location>
        <begin position="13"/>
        <end position="24"/>
    </location>
</feature>
<evidence type="ECO:0000313" key="13">
    <source>
        <dbReference type="EMBL" id="URD99685.1"/>
    </source>
</evidence>
<dbReference type="Pfam" id="PF01490">
    <property type="entry name" value="Aa_trans"/>
    <property type="match status" value="1"/>
</dbReference>
<evidence type="ECO:0000259" key="12">
    <source>
        <dbReference type="PROSITE" id="PS51344"/>
    </source>
</evidence>
<name>A0A9E7FMS2_9LILI</name>
<evidence type="ECO:0000256" key="4">
    <source>
        <dbReference type="ARBA" id="ARBA00022970"/>
    </source>
</evidence>
<feature type="compositionally biased region" description="Acidic residues" evidence="10">
    <location>
        <begin position="973"/>
        <end position="985"/>
    </location>
</feature>
<feature type="compositionally biased region" description="Basic and acidic residues" evidence="10">
    <location>
        <begin position="924"/>
        <end position="937"/>
    </location>
</feature>
<feature type="transmembrane region" description="Helical" evidence="11">
    <location>
        <begin position="284"/>
        <end position="300"/>
    </location>
</feature>
<feature type="transmembrane region" description="Helical" evidence="11">
    <location>
        <begin position="522"/>
        <end position="544"/>
    </location>
</feature>
<dbReference type="PANTHER" id="PTHR13097">
    <property type="entry name" value="TRANSCRIPTION INITIATION FACTOR IIE, ALPHA SUBUNIT"/>
    <property type="match status" value="1"/>
</dbReference>
<accession>A0A9E7FMS2</accession>
<organism evidence="13 14">
    <name type="scientific">Musa troglodytarum</name>
    <name type="common">fe'i banana</name>
    <dbReference type="NCBI Taxonomy" id="320322"/>
    <lineage>
        <taxon>Eukaryota</taxon>
        <taxon>Viridiplantae</taxon>
        <taxon>Streptophyta</taxon>
        <taxon>Embryophyta</taxon>
        <taxon>Tracheophyta</taxon>
        <taxon>Spermatophyta</taxon>
        <taxon>Magnoliopsida</taxon>
        <taxon>Liliopsida</taxon>
        <taxon>Zingiberales</taxon>
        <taxon>Musaceae</taxon>
        <taxon>Musa</taxon>
    </lineage>
</organism>
<dbReference type="InterPro" id="IPR039997">
    <property type="entry name" value="TFE"/>
</dbReference>
<comment type="subcellular location">
    <subcellularLocation>
        <location evidence="1">Membrane</location>
        <topology evidence="1">Multi-pass membrane protein</topology>
    </subcellularLocation>
</comment>
<evidence type="ECO:0000256" key="6">
    <source>
        <dbReference type="ARBA" id="ARBA00023015"/>
    </source>
</evidence>
<dbReference type="InterPro" id="IPR013057">
    <property type="entry name" value="AA_transpt_TM"/>
</dbReference>
<evidence type="ECO:0000313" key="14">
    <source>
        <dbReference type="Proteomes" id="UP001055439"/>
    </source>
</evidence>
<dbReference type="GO" id="GO:0006865">
    <property type="term" value="P:amino acid transport"/>
    <property type="evidence" value="ECO:0007669"/>
    <property type="project" value="UniProtKB-KW"/>
</dbReference>
<comment type="similarity">
    <text evidence="9">Belongs to the amino acid/polyamine transporter 2 family. Amino acid/auxin permease (AAAP) (TC 2.A.18.5) subfamily.</text>
</comment>
<keyword evidence="5 11" id="KW-1133">Transmembrane helix</keyword>
<gene>
    <name evidence="13" type="ORF">MUK42_29951</name>
</gene>
<dbReference type="OrthoDB" id="655540at2759"/>